<dbReference type="AlphaFoldDB" id="A0A9P6Q2C4"/>
<dbReference type="OrthoDB" id="10641989at2759"/>
<accession>A0A9P6Q2C4</accession>
<name>A0A9P6Q2C4_9FUNG</name>
<keyword evidence="1" id="KW-0732">Signal</keyword>
<feature type="chain" id="PRO_5040163382" evidence="1">
    <location>
        <begin position="23"/>
        <end position="179"/>
    </location>
</feature>
<comment type="caution">
    <text evidence="2">The sequence shown here is derived from an EMBL/GenBank/DDBJ whole genome shotgun (WGS) entry which is preliminary data.</text>
</comment>
<dbReference type="EMBL" id="JAAAJB010000387">
    <property type="protein sequence ID" value="KAG0256888.1"/>
    <property type="molecule type" value="Genomic_DNA"/>
</dbReference>
<protein>
    <submittedName>
        <fullName evidence="2">Uncharacterized protein</fullName>
    </submittedName>
</protein>
<organism evidence="2 3">
    <name type="scientific">Actinomortierella ambigua</name>
    <dbReference type="NCBI Taxonomy" id="1343610"/>
    <lineage>
        <taxon>Eukaryota</taxon>
        <taxon>Fungi</taxon>
        <taxon>Fungi incertae sedis</taxon>
        <taxon>Mucoromycota</taxon>
        <taxon>Mortierellomycotina</taxon>
        <taxon>Mortierellomycetes</taxon>
        <taxon>Mortierellales</taxon>
        <taxon>Mortierellaceae</taxon>
        <taxon>Actinomortierella</taxon>
    </lineage>
</organism>
<sequence>MKFYTFLSALGTLLVASTVVSAAPVEAIAREDVIVPKLLWSVPDNTTKAPERNSHLHALARVDIELTNFWFENVVAGVVQSETAKMSILVVQTGHRETMSTAVYYKNKAMHCSSQGNFCMQTVTVNCSSKNYEFDFFYAGKKHRYNAGEIHTCDSMREGTFINIQFYAMTSKMSFPFDY</sequence>
<keyword evidence="3" id="KW-1185">Reference proteome</keyword>
<proteinExistence type="predicted"/>
<reference evidence="2" key="1">
    <citation type="journal article" date="2020" name="Fungal Divers.">
        <title>Resolving the Mortierellaceae phylogeny through synthesis of multi-gene phylogenetics and phylogenomics.</title>
        <authorList>
            <person name="Vandepol N."/>
            <person name="Liber J."/>
            <person name="Desiro A."/>
            <person name="Na H."/>
            <person name="Kennedy M."/>
            <person name="Barry K."/>
            <person name="Grigoriev I.V."/>
            <person name="Miller A.N."/>
            <person name="O'Donnell K."/>
            <person name="Stajich J.E."/>
            <person name="Bonito G."/>
        </authorList>
    </citation>
    <scope>NUCLEOTIDE SEQUENCE</scope>
    <source>
        <strain evidence="2">BC1065</strain>
    </source>
</reference>
<gene>
    <name evidence="2" type="ORF">DFQ27_005432</name>
</gene>
<dbReference type="Proteomes" id="UP000807716">
    <property type="component" value="Unassembled WGS sequence"/>
</dbReference>
<evidence type="ECO:0000313" key="2">
    <source>
        <dbReference type="EMBL" id="KAG0256888.1"/>
    </source>
</evidence>
<evidence type="ECO:0000256" key="1">
    <source>
        <dbReference type="SAM" id="SignalP"/>
    </source>
</evidence>
<evidence type="ECO:0000313" key="3">
    <source>
        <dbReference type="Proteomes" id="UP000807716"/>
    </source>
</evidence>
<feature type="signal peptide" evidence="1">
    <location>
        <begin position="1"/>
        <end position="22"/>
    </location>
</feature>